<dbReference type="Gene3D" id="3.40.720.10">
    <property type="entry name" value="Alkaline Phosphatase, subunit A"/>
    <property type="match status" value="1"/>
</dbReference>
<evidence type="ECO:0000313" key="1">
    <source>
        <dbReference type="Proteomes" id="UP000046393"/>
    </source>
</evidence>
<dbReference type="Proteomes" id="UP000046393">
    <property type="component" value="Unplaced"/>
</dbReference>
<proteinExistence type="predicted"/>
<dbReference type="PANTHER" id="PTHR10974">
    <property type="entry name" value="FI08016P-RELATED"/>
    <property type="match status" value="1"/>
</dbReference>
<dbReference type="AlphaFoldDB" id="A0A0N5AI23"/>
<dbReference type="SUPFAM" id="SSF53649">
    <property type="entry name" value="Alkaline phosphatase-like"/>
    <property type="match status" value="1"/>
</dbReference>
<dbReference type="GO" id="GO:0005615">
    <property type="term" value="C:extracellular space"/>
    <property type="evidence" value="ECO:0007669"/>
    <property type="project" value="TreeGrafter"/>
</dbReference>
<accession>A0A0N5AI23</accession>
<name>A0A0N5AI23_9BILA</name>
<keyword evidence="1" id="KW-1185">Reference proteome</keyword>
<dbReference type="Pfam" id="PF02995">
    <property type="entry name" value="DUF229"/>
    <property type="match status" value="1"/>
</dbReference>
<dbReference type="InterPro" id="IPR004245">
    <property type="entry name" value="DUF229"/>
</dbReference>
<evidence type="ECO:0000313" key="2">
    <source>
        <dbReference type="WBParaSite" id="SMUV_0000405101-mRNA-1"/>
    </source>
</evidence>
<sequence>MIHGTARGESCFYRCLYQISDKSYNLTGWSSITVNQSIAVNCDFPEVFCNSTKEKVTWRYLHTQRLSPETLFGNKSKVRTIPNKVFQAEDQFHPSVFMIVIDSTSASSGARTLPKSIQVLNRRYEAQEFLFHNKVGLNSRPNAHGIFLGERITNLPADPIYFPNNTHLSEVPNSCKVPLNSNHSILEKFTKEGYVTMAFEDDTSYSFLWPNCKGYSKLPTDHWSTPYVLHYRKLRADFSRFMFGPECQQLHSKIFDYCSQFFKKYQGFAKFSYIWLDNAHNTPNALFYVDEELSQFLIKNYDYLRNSFVFMIGDHGLRFGGIRMTAAGAHEDKNPMFIVACCFYMAVPESLRKNDQLMSNIRKNSRRHTSHFDLYATLNDIVQVAKTYDFYDWRHHDFRPELGEIRGGVRAMSLLRLIPYDRFGLLVSKNCMEMSIHYLYCICEEQWEKVKIDSKILKGANAAVEFVHSHLAKQNVSELCQVLSVAKVTRALKMTGSDRVKITFNTSPNNAEFESVLNIDGNGELVATALPNRLDAYGHQGDCAIAEDTRPFCCCLKQTKT</sequence>
<dbReference type="STRING" id="451379.A0A0N5AI23"/>
<dbReference type="InterPro" id="IPR017850">
    <property type="entry name" value="Alkaline_phosphatase_core_sf"/>
</dbReference>
<protein>
    <submittedName>
        <fullName evidence="2">DUF229 domain containing protein</fullName>
    </submittedName>
</protein>
<reference evidence="2" key="1">
    <citation type="submission" date="2017-02" db="UniProtKB">
        <authorList>
            <consortium name="WormBaseParasite"/>
        </authorList>
    </citation>
    <scope>IDENTIFICATION</scope>
</reference>
<dbReference type="WBParaSite" id="SMUV_0000405101-mRNA-1">
    <property type="protein sequence ID" value="SMUV_0000405101-mRNA-1"/>
    <property type="gene ID" value="SMUV_0000405101"/>
</dbReference>
<dbReference type="CDD" id="cd16021">
    <property type="entry name" value="ALP_like"/>
    <property type="match status" value="1"/>
</dbReference>
<organism evidence="1 2">
    <name type="scientific">Syphacia muris</name>
    <dbReference type="NCBI Taxonomy" id="451379"/>
    <lineage>
        <taxon>Eukaryota</taxon>
        <taxon>Metazoa</taxon>
        <taxon>Ecdysozoa</taxon>
        <taxon>Nematoda</taxon>
        <taxon>Chromadorea</taxon>
        <taxon>Rhabditida</taxon>
        <taxon>Spirurina</taxon>
        <taxon>Oxyuridomorpha</taxon>
        <taxon>Oxyuroidea</taxon>
        <taxon>Oxyuridae</taxon>
        <taxon>Syphacia</taxon>
    </lineage>
</organism>
<dbReference type="PANTHER" id="PTHR10974:SF75">
    <property type="entry name" value="SULFATASE DOMAIN-CONTAINING PROTEIN"/>
    <property type="match status" value="1"/>
</dbReference>